<keyword evidence="7" id="KW-0067">ATP-binding</keyword>
<evidence type="ECO:0000259" key="10">
    <source>
        <dbReference type="Pfam" id="PF07730"/>
    </source>
</evidence>
<comment type="caution">
    <text evidence="12">The sequence shown here is derived from an EMBL/GenBank/DDBJ whole genome shotgun (WGS) entry which is preliminary data.</text>
</comment>
<keyword evidence="6 12" id="KW-0418">Kinase</keyword>
<dbReference type="RefSeq" id="WP_273941096.1">
    <property type="nucleotide sequence ID" value="NZ_CP097263.1"/>
</dbReference>
<keyword evidence="9" id="KW-0812">Transmembrane</keyword>
<keyword evidence="3" id="KW-0597">Phosphoprotein</keyword>
<gene>
    <name evidence="12" type="ORF">ACFFH7_14380</name>
</gene>
<sequence length="422" mass="44609">MGEGGMTWRSPRLLRTSVPWRGWLYVATGAPLGLVTLAVTLVLTGLGVLLSPVAVGLAMLVSVGLAGLPVGAVERRRLRLLGDAVAPSPHRPLPRVDVRSWVRTRLRETVTWRELGYTMLLATGLWPLDYVTAAVPLVLLVFVASPLLYALFAGPGGLVVLGVDLPTPGSALISAAVAAPLLVLSAYLVAAVSALHAALARMLLVSNETDDRVMELVRSSGRMLDAFDAERRRIERDLHDGTQQRLVALAVMLDMARMRAGDTPELAEMLTRAHGEATTTLAELRELVQGIHPHVLTERGLPAAVAELVTRSPLTVDVRMRIAGRLPSAVESTAFFAVSEALSNIAKHADADRAWVDGRTNGSVLTVEIGDTGRGGVDPAKGSGVRGLADRVAAVGGRVKLSSPRGGPTVLCVEIPCGPEGR</sequence>
<evidence type="ECO:0000313" key="13">
    <source>
        <dbReference type="Proteomes" id="UP001589810"/>
    </source>
</evidence>
<dbReference type="PANTHER" id="PTHR24421:SF10">
    <property type="entry name" value="NITRATE_NITRITE SENSOR PROTEIN NARQ"/>
    <property type="match status" value="1"/>
</dbReference>
<keyword evidence="9" id="KW-0472">Membrane</keyword>
<dbReference type="GO" id="GO:0016301">
    <property type="term" value="F:kinase activity"/>
    <property type="evidence" value="ECO:0007669"/>
    <property type="project" value="UniProtKB-KW"/>
</dbReference>
<evidence type="ECO:0000256" key="4">
    <source>
        <dbReference type="ARBA" id="ARBA00022679"/>
    </source>
</evidence>
<dbReference type="InterPro" id="IPR025828">
    <property type="entry name" value="Put_sensor_dom"/>
</dbReference>
<keyword evidence="4" id="KW-0808">Transferase</keyword>
<dbReference type="PANTHER" id="PTHR24421">
    <property type="entry name" value="NITRATE/NITRITE SENSOR PROTEIN NARX-RELATED"/>
    <property type="match status" value="1"/>
</dbReference>
<evidence type="ECO:0000256" key="1">
    <source>
        <dbReference type="ARBA" id="ARBA00000085"/>
    </source>
</evidence>
<name>A0ABV6MQU2_9PSEU</name>
<dbReference type="EC" id="2.7.13.3" evidence="2"/>
<evidence type="ECO:0000256" key="3">
    <source>
        <dbReference type="ARBA" id="ARBA00022553"/>
    </source>
</evidence>
<proteinExistence type="predicted"/>
<feature type="transmembrane region" description="Helical" evidence="9">
    <location>
        <begin position="172"/>
        <end position="195"/>
    </location>
</feature>
<dbReference type="InterPro" id="IPR036890">
    <property type="entry name" value="HATPase_C_sf"/>
</dbReference>
<feature type="transmembrane region" description="Helical" evidence="9">
    <location>
        <begin position="22"/>
        <end position="43"/>
    </location>
</feature>
<dbReference type="Gene3D" id="1.20.5.1930">
    <property type="match status" value="1"/>
</dbReference>
<dbReference type="Pfam" id="PF07730">
    <property type="entry name" value="HisKA_3"/>
    <property type="match status" value="1"/>
</dbReference>
<keyword evidence="9" id="KW-1133">Transmembrane helix</keyword>
<evidence type="ECO:0000259" key="11">
    <source>
        <dbReference type="Pfam" id="PF13796"/>
    </source>
</evidence>
<evidence type="ECO:0000256" key="6">
    <source>
        <dbReference type="ARBA" id="ARBA00022777"/>
    </source>
</evidence>
<dbReference type="EMBL" id="JBHLUD010000004">
    <property type="protein sequence ID" value="MFC0542680.1"/>
    <property type="molecule type" value="Genomic_DNA"/>
</dbReference>
<keyword evidence="8" id="KW-0902">Two-component regulatory system</keyword>
<organism evidence="12 13">
    <name type="scientific">Kutzneria chonburiensis</name>
    <dbReference type="NCBI Taxonomy" id="1483604"/>
    <lineage>
        <taxon>Bacteria</taxon>
        <taxon>Bacillati</taxon>
        <taxon>Actinomycetota</taxon>
        <taxon>Actinomycetes</taxon>
        <taxon>Pseudonocardiales</taxon>
        <taxon>Pseudonocardiaceae</taxon>
        <taxon>Kutzneria</taxon>
    </lineage>
</organism>
<dbReference type="InterPro" id="IPR011712">
    <property type="entry name" value="Sig_transdc_His_kin_sub3_dim/P"/>
</dbReference>
<feature type="transmembrane region" description="Helical" evidence="9">
    <location>
        <begin position="49"/>
        <end position="70"/>
    </location>
</feature>
<evidence type="ECO:0000256" key="7">
    <source>
        <dbReference type="ARBA" id="ARBA00022840"/>
    </source>
</evidence>
<evidence type="ECO:0000313" key="12">
    <source>
        <dbReference type="EMBL" id="MFC0542680.1"/>
    </source>
</evidence>
<dbReference type="InterPro" id="IPR050482">
    <property type="entry name" value="Sensor_HK_TwoCompSys"/>
</dbReference>
<dbReference type="Proteomes" id="UP001589810">
    <property type="component" value="Unassembled WGS sequence"/>
</dbReference>
<protein>
    <recommendedName>
        <fullName evidence="2">histidine kinase</fullName>
        <ecNumber evidence="2">2.7.13.3</ecNumber>
    </recommendedName>
</protein>
<keyword evidence="5" id="KW-0547">Nucleotide-binding</keyword>
<feature type="domain" description="Putative sensor" evidence="11">
    <location>
        <begin position="25"/>
        <end position="204"/>
    </location>
</feature>
<feature type="domain" description="Signal transduction histidine kinase subgroup 3 dimerisation and phosphoacceptor" evidence="10">
    <location>
        <begin position="230"/>
        <end position="295"/>
    </location>
</feature>
<dbReference type="SUPFAM" id="SSF55874">
    <property type="entry name" value="ATPase domain of HSP90 chaperone/DNA topoisomerase II/histidine kinase"/>
    <property type="match status" value="1"/>
</dbReference>
<comment type="catalytic activity">
    <reaction evidence="1">
        <text>ATP + protein L-histidine = ADP + protein N-phospho-L-histidine.</text>
        <dbReference type="EC" id="2.7.13.3"/>
    </reaction>
</comment>
<dbReference type="Gene3D" id="3.30.565.10">
    <property type="entry name" value="Histidine kinase-like ATPase, C-terminal domain"/>
    <property type="match status" value="1"/>
</dbReference>
<evidence type="ECO:0000256" key="8">
    <source>
        <dbReference type="ARBA" id="ARBA00023012"/>
    </source>
</evidence>
<reference evidence="12 13" key="1">
    <citation type="submission" date="2024-09" db="EMBL/GenBank/DDBJ databases">
        <authorList>
            <person name="Sun Q."/>
            <person name="Mori K."/>
        </authorList>
    </citation>
    <scope>NUCLEOTIDE SEQUENCE [LARGE SCALE GENOMIC DNA]</scope>
    <source>
        <strain evidence="12 13">TBRC 1432</strain>
    </source>
</reference>
<feature type="transmembrane region" description="Helical" evidence="9">
    <location>
        <begin position="130"/>
        <end position="152"/>
    </location>
</feature>
<evidence type="ECO:0000256" key="5">
    <source>
        <dbReference type="ARBA" id="ARBA00022741"/>
    </source>
</evidence>
<accession>A0ABV6MQU2</accession>
<dbReference type="Pfam" id="PF13796">
    <property type="entry name" value="Sensor"/>
    <property type="match status" value="1"/>
</dbReference>
<evidence type="ECO:0000256" key="9">
    <source>
        <dbReference type="SAM" id="Phobius"/>
    </source>
</evidence>
<keyword evidence="13" id="KW-1185">Reference proteome</keyword>
<evidence type="ECO:0000256" key="2">
    <source>
        <dbReference type="ARBA" id="ARBA00012438"/>
    </source>
</evidence>
<dbReference type="CDD" id="cd16917">
    <property type="entry name" value="HATPase_UhpB-NarQ-NarX-like"/>
    <property type="match status" value="1"/>
</dbReference>